<keyword evidence="2" id="KW-1185">Reference proteome</keyword>
<gene>
    <name evidence="1" type="ORF">CEXT_724391</name>
</gene>
<sequence length="91" mass="10649">MFVQYCRWIPKFSERIHPLLGKIHFPSQKSLGMLFDYLKIVVVGGSLMAIEQNMSFKVETDASEFAIGATLSVLILYKYFDEEIYHLYMIF</sequence>
<reference evidence="1 2" key="1">
    <citation type="submission" date="2021-06" db="EMBL/GenBank/DDBJ databases">
        <title>Caerostris extrusa draft genome.</title>
        <authorList>
            <person name="Kono N."/>
            <person name="Arakawa K."/>
        </authorList>
    </citation>
    <scope>NUCLEOTIDE SEQUENCE [LARGE SCALE GENOMIC DNA]</scope>
</reference>
<comment type="caution">
    <text evidence="1">The sequence shown here is derived from an EMBL/GenBank/DDBJ whole genome shotgun (WGS) entry which is preliminary data.</text>
</comment>
<organism evidence="1 2">
    <name type="scientific">Caerostris extrusa</name>
    <name type="common">Bark spider</name>
    <name type="synonym">Caerostris bankana</name>
    <dbReference type="NCBI Taxonomy" id="172846"/>
    <lineage>
        <taxon>Eukaryota</taxon>
        <taxon>Metazoa</taxon>
        <taxon>Ecdysozoa</taxon>
        <taxon>Arthropoda</taxon>
        <taxon>Chelicerata</taxon>
        <taxon>Arachnida</taxon>
        <taxon>Araneae</taxon>
        <taxon>Araneomorphae</taxon>
        <taxon>Entelegynae</taxon>
        <taxon>Araneoidea</taxon>
        <taxon>Araneidae</taxon>
        <taxon>Caerostris</taxon>
    </lineage>
</organism>
<name>A0AAV4NBR2_CAEEX</name>
<dbReference type="EMBL" id="BPLR01020659">
    <property type="protein sequence ID" value="GIX81245.1"/>
    <property type="molecule type" value="Genomic_DNA"/>
</dbReference>
<evidence type="ECO:0000313" key="2">
    <source>
        <dbReference type="Proteomes" id="UP001054945"/>
    </source>
</evidence>
<protein>
    <recommendedName>
        <fullName evidence="3">Reverse transcriptase/retrotransposon-derived protein RNase H-like domain-containing protein</fullName>
    </recommendedName>
</protein>
<evidence type="ECO:0000313" key="1">
    <source>
        <dbReference type="EMBL" id="GIX81245.1"/>
    </source>
</evidence>
<accession>A0AAV4NBR2</accession>
<proteinExistence type="predicted"/>
<dbReference type="Proteomes" id="UP001054945">
    <property type="component" value="Unassembled WGS sequence"/>
</dbReference>
<dbReference type="AlphaFoldDB" id="A0AAV4NBR2"/>
<evidence type="ECO:0008006" key="3">
    <source>
        <dbReference type="Google" id="ProtNLM"/>
    </source>
</evidence>